<name>A0A382XRP1_9ZZZZ</name>
<feature type="non-terminal residue" evidence="1">
    <location>
        <position position="1"/>
    </location>
</feature>
<reference evidence="1" key="1">
    <citation type="submission" date="2018-05" db="EMBL/GenBank/DDBJ databases">
        <authorList>
            <person name="Lanie J.A."/>
            <person name="Ng W.-L."/>
            <person name="Kazmierczak K.M."/>
            <person name="Andrzejewski T.M."/>
            <person name="Davidsen T.M."/>
            <person name="Wayne K.J."/>
            <person name="Tettelin H."/>
            <person name="Glass J.I."/>
            <person name="Rusch D."/>
            <person name="Podicherti R."/>
            <person name="Tsui H.-C.T."/>
            <person name="Winkler M.E."/>
        </authorList>
    </citation>
    <scope>NUCLEOTIDE SEQUENCE</scope>
</reference>
<dbReference type="AlphaFoldDB" id="A0A382XRP1"/>
<dbReference type="EMBL" id="UINC01169802">
    <property type="protein sequence ID" value="SVD73519.1"/>
    <property type="molecule type" value="Genomic_DNA"/>
</dbReference>
<organism evidence="1">
    <name type="scientific">marine metagenome</name>
    <dbReference type="NCBI Taxonomy" id="408172"/>
    <lineage>
        <taxon>unclassified sequences</taxon>
        <taxon>metagenomes</taxon>
        <taxon>ecological metagenomes</taxon>
    </lineage>
</organism>
<evidence type="ECO:0000313" key="1">
    <source>
        <dbReference type="EMBL" id="SVD73519.1"/>
    </source>
</evidence>
<proteinExistence type="predicted"/>
<protein>
    <submittedName>
        <fullName evidence="1">Uncharacterized protein</fullName>
    </submittedName>
</protein>
<accession>A0A382XRP1</accession>
<feature type="non-terminal residue" evidence="1">
    <location>
        <position position="33"/>
    </location>
</feature>
<sequence>VFPVDEYGRLGGLYSLADLPIMEHKEMSRSGVI</sequence>
<gene>
    <name evidence="1" type="ORF">METZ01_LOCUS426373</name>
</gene>